<keyword evidence="8 12" id="KW-1133">Transmembrane helix</keyword>
<keyword evidence="9" id="KW-0496">Mitochondrion</keyword>
<evidence type="ECO:0000256" key="9">
    <source>
        <dbReference type="ARBA" id="ARBA00023128"/>
    </source>
</evidence>
<evidence type="ECO:0000256" key="10">
    <source>
        <dbReference type="ARBA" id="ARBA00023136"/>
    </source>
</evidence>
<evidence type="ECO:0000256" key="6">
    <source>
        <dbReference type="ARBA" id="ARBA00022692"/>
    </source>
</evidence>
<evidence type="ECO:0000256" key="8">
    <source>
        <dbReference type="ARBA" id="ARBA00022989"/>
    </source>
</evidence>
<keyword evidence="10 12" id="KW-0472">Membrane</keyword>
<evidence type="ECO:0000256" key="11">
    <source>
        <dbReference type="SAM" id="MobiDB-lite"/>
    </source>
</evidence>
<sequence>MPQFPSRTLQPRKGLAQTWSRGVRKNPLLFGVPFVLTIVVASFGLSSFTQMRYDLHDRKISQVSKEEELHMKHDRRKVDIREEYFRMQSGVAPNSANDDWEPVRVPRPEGTPEWGVPPSSSSR</sequence>
<reference evidence="13" key="1">
    <citation type="journal article" date="2020" name="Nat. Commun.">
        <title>Large-scale genome sequencing of mycorrhizal fungi provides insights into the early evolution of symbiotic traits.</title>
        <authorList>
            <person name="Miyauchi S."/>
            <person name="Kiss E."/>
            <person name="Kuo A."/>
            <person name="Drula E."/>
            <person name="Kohler A."/>
            <person name="Sanchez-Garcia M."/>
            <person name="Morin E."/>
            <person name="Andreopoulos B."/>
            <person name="Barry K.W."/>
            <person name="Bonito G."/>
            <person name="Buee M."/>
            <person name="Carver A."/>
            <person name="Chen C."/>
            <person name="Cichocki N."/>
            <person name="Clum A."/>
            <person name="Culley D."/>
            <person name="Crous P.W."/>
            <person name="Fauchery L."/>
            <person name="Girlanda M."/>
            <person name="Hayes R.D."/>
            <person name="Keri Z."/>
            <person name="LaButti K."/>
            <person name="Lipzen A."/>
            <person name="Lombard V."/>
            <person name="Magnuson J."/>
            <person name="Maillard F."/>
            <person name="Murat C."/>
            <person name="Nolan M."/>
            <person name="Ohm R.A."/>
            <person name="Pangilinan J."/>
            <person name="Pereira M.F."/>
            <person name="Perotto S."/>
            <person name="Peter M."/>
            <person name="Pfister S."/>
            <person name="Riley R."/>
            <person name="Sitrit Y."/>
            <person name="Stielow J.B."/>
            <person name="Szollosi G."/>
            <person name="Zifcakova L."/>
            <person name="Stursova M."/>
            <person name="Spatafora J.W."/>
            <person name="Tedersoo L."/>
            <person name="Vaario L.M."/>
            <person name="Yamada A."/>
            <person name="Yan M."/>
            <person name="Wang P."/>
            <person name="Xu J."/>
            <person name="Bruns T."/>
            <person name="Baldrian P."/>
            <person name="Vilgalys R."/>
            <person name="Dunand C."/>
            <person name="Henrissat B."/>
            <person name="Grigoriev I.V."/>
            <person name="Hibbett D."/>
            <person name="Nagy L.G."/>
            <person name="Martin F.M."/>
        </authorList>
    </citation>
    <scope>NUCLEOTIDE SEQUENCE</scope>
    <source>
        <strain evidence="13">UP504</strain>
    </source>
</reference>
<evidence type="ECO:0000313" key="14">
    <source>
        <dbReference type="Proteomes" id="UP000886523"/>
    </source>
</evidence>
<comment type="caution">
    <text evidence="13">The sequence shown here is derived from an EMBL/GenBank/DDBJ whole genome shotgun (WGS) entry which is preliminary data.</text>
</comment>
<evidence type="ECO:0000256" key="2">
    <source>
        <dbReference type="ARBA" id="ARBA00004434"/>
    </source>
</evidence>
<dbReference type="Pfam" id="PF14138">
    <property type="entry name" value="COX16"/>
    <property type="match status" value="1"/>
</dbReference>
<keyword evidence="6 12" id="KW-0812">Transmembrane</keyword>
<keyword evidence="7" id="KW-0999">Mitochondrion inner membrane</keyword>
<comment type="similarity">
    <text evidence="3">Belongs to the COX16 family.</text>
</comment>
<dbReference type="OrthoDB" id="5516033at2759"/>
<proteinExistence type="inferred from homology"/>
<keyword evidence="14" id="KW-1185">Reference proteome</keyword>
<evidence type="ECO:0000256" key="1">
    <source>
        <dbReference type="ARBA" id="ARBA00002490"/>
    </source>
</evidence>
<evidence type="ECO:0000256" key="7">
    <source>
        <dbReference type="ARBA" id="ARBA00022792"/>
    </source>
</evidence>
<dbReference type="Proteomes" id="UP000886523">
    <property type="component" value="Unassembled WGS sequence"/>
</dbReference>
<dbReference type="PANTHER" id="PTHR17130">
    <property type="entry name" value="MITOCHONDRIAL OUTER MEMBRANE PROTEIN 25"/>
    <property type="match status" value="1"/>
</dbReference>
<comment type="subcellular location">
    <subcellularLocation>
        <location evidence="2">Mitochondrion inner membrane</location>
        <topology evidence="2">Single-pass membrane protein</topology>
    </subcellularLocation>
</comment>
<evidence type="ECO:0000256" key="5">
    <source>
        <dbReference type="ARBA" id="ARBA00019222"/>
    </source>
</evidence>
<accession>A0A9P6AWH2</accession>
<dbReference type="GO" id="GO:0005743">
    <property type="term" value="C:mitochondrial inner membrane"/>
    <property type="evidence" value="ECO:0007669"/>
    <property type="project" value="UniProtKB-SubCell"/>
</dbReference>
<dbReference type="InterPro" id="IPR020164">
    <property type="entry name" value="Cyt_c_Oxase_assmbl_COX16"/>
</dbReference>
<name>A0A9P6AWH2_9AGAM</name>
<comment type="function">
    <text evidence="1">Required for the assembly of the mitochondrial respiratory chain complex IV (CIV), also known as cytochrome c oxidase. May participate in merging the COX1 and COX2 assembly lines.</text>
</comment>
<dbReference type="EMBL" id="MU128991">
    <property type="protein sequence ID" value="KAF9512101.1"/>
    <property type="molecule type" value="Genomic_DNA"/>
</dbReference>
<dbReference type="AlphaFoldDB" id="A0A9P6AWH2"/>
<dbReference type="GO" id="GO:0033617">
    <property type="term" value="P:mitochondrial respiratory chain complex IV assembly"/>
    <property type="evidence" value="ECO:0007669"/>
    <property type="project" value="TreeGrafter"/>
</dbReference>
<feature type="transmembrane region" description="Helical" evidence="12">
    <location>
        <begin position="28"/>
        <end position="49"/>
    </location>
</feature>
<feature type="region of interest" description="Disordered" evidence="11">
    <location>
        <begin position="88"/>
        <end position="123"/>
    </location>
</feature>
<organism evidence="13 14">
    <name type="scientific">Hydnum rufescens UP504</name>
    <dbReference type="NCBI Taxonomy" id="1448309"/>
    <lineage>
        <taxon>Eukaryota</taxon>
        <taxon>Fungi</taxon>
        <taxon>Dikarya</taxon>
        <taxon>Basidiomycota</taxon>
        <taxon>Agaricomycotina</taxon>
        <taxon>Agaricomycetes</taxon>
        <taxon>Cantharellales</taxon>
        <taxon>Hydnaceae</taxon>
        <taxon>Hydnum</taxon>
    </lineage>
</organism>
<evidence type="ECO:0000256" key="3">
    <source>
        <dbReference type="ARBA" id="ARBA00008370"/>
    </source>
</evidence>
<evidence type="ECO:0000313" key="13">
    <source>
        <dbReference type="EMBL" id="KAF9512101.1"/>
    </source>
</evidence>
<evidence type="ECO:0000256" key="12">
    <source>
        <dbReference type="SAM" id="Phobius"/>
    </source>
</evidence>
<gene>
    <name evidence="13" type="ORF">BS47DRAFT_1330546</name>
</gene>
<protein>
    <recommendedName>
        <fullName evidence="4">Cytochrome c oxidase assembly protein COX16, mitochondrial</fullName>
    </recommendedName>
    <alternativeName>
        <fullName evidence="5">Cytochrome c oxidase assembly protein cox16, mitochondrial</fullName>
    </alternativeName>
</protein>
<evidence type="ECO:0000256" key="4">
    <source>
        <dbReference type="ARBA" id="ARBA00015368"/>
    </source>
</evidence>
<dbReference type="PANTHER" id="PTHR17130:SF14">
    <property type="entry name" value="CYTOCHROME C OXIDASE ASSEMBLY PROTEIN COX16 HOMOLOG, MITOCHONDRIAL"/>
    <property type="match status" value="1"/>
</dbReference>